<dbReference type="PROSITE" id="PS51257">
    <property type="entry name" value="PROKAR_LIPOPROTEIN"/>
    <property type="match status" value="1"/>
</dbReference>
<proteinExistence type="predicted"/>
<dbReference type="GeneID" id="79949987"/>
<dbReference type="RefSeq" id="WP_278098611.1">
    <property type="nucleotide sequence ID" value="NZ_CP091092.1"/>
</dbReference>
<reference evidence="2" key="1">
    <citation type="submission" date="2022-01" db="EMBL/GenBank/DDBJ databases">
        <title>Complete genome of Methanomicrobium antiquum DSM 21220.</title>
        <authorList>
            <person name="Chen S.-C."/>
            <person name="You Y.-T."/>
            <person name="Zhou Y.-Z."/>
            <person name="Lai M.-C."/>
        </authorList>
    </citation>
    <scope>NUCLEOTIDE SEQUENCE</scope>
    <source>
        <strain evidence="2">DSM 21220</strain>
    </source>
</reference>
<keyword evidence="1" id="KW-1133">Transmembrane helix</keyword>
<dbReference type="Proteomes" id="UP001218895">
    <property type="component" value="Chromosome"/>
</dbReference>
<keyword evidence="3" id="KW-1185">Reference proteome</keyword>
<feature type="transmembrane region" description="Helical" evidence="1">
    <location>
        <begin position="350"/>
        <end position="368"/>
    </location>
</feature>
<evidence type="ECO:0000313" key="3">
    <source>
        <dbReference type="Proteomes" id="UP001218895"/>
    </source>
</evidence>
<keyword evidence="1" id="KW-0812">Transmembrane</keyword>
<gene>
    <name evidence="2" type="ORF">L1994_06275</name>
</gene>
<name>A0AAF0JLU2_9EURY</name>
<protein>
    <submittedName>
        <fullName evidence="2">Uncharacterized protein</fullName>
    </submittedName>
</protein>
<dbReference type="AlphaFoldDB" id="A0AAF0JLU2"/>
<sequence length="371" mass="40213">MKKIACLIILLAALVSCANAYIINFDVPPQVNLGDTVVIEGTSTINPGVTMTIVLYNQKVSIQEIERKSFVIQSDGSWKVSFETDSLSKGNYKLEIPDNSEVSLGGSSTRYRTFELIDRTDQIVIASSINQEYNGFLSVEGRSTTRGNLGIEIMVDDGEYIIFPEEWVSTDSNGQFKVEVPISGPGNYYVSFSDNKGLIRHQKFTSVKTTTSPTQSLTQSITPVPTSNTGKSMSAQSFASLNSPTYFSIETFPGILTVETSEGHNWAVEYCDEKKTVKTVNRYSGSESESFGINVEGGTVYVKVYPVDSSDSGYVTVFTTGASSITVSEDSASFFESAPAGEATQSGGQFPIGLISAVIGLFVIVILTRRQ</sequence>
<evidence type="ECO:0000313" key="2">
    <source>
        <dbReference type="EMBL" id="WFN35771.1"/>
    </source>
</evidence>
<evidence type="ECO:0000256" key="1">
    <source>
        <dbReference type="SAM" id="Phobius"/>
    </source>
</evidence>
<keyword evidence="1" id="KW-0472">Membrane</keyword>
<organism evidence="2 3">
    <name type="scientific">Methanomicrobium antiquum</name>
    <dbReference type="NCBI Taxonomy" id="487686"/>
    <lineage>
        <taxon>Archaea</taxon>
        <taxon>Methanobacteriati</taxon>
        <taxon>Methanobacteriota</taxon>
        <taxon>Stenosarchaea group</taxon>
        <taxon>Methanomicrobia</taxon>
        <taxon>Methanomicrobiales</taxon>
        <taxon>Methanomicrobiaceae</taxon>
        <taxon>Methanomicrobium</taxon>
    </lineage>
</organism>
<dbReference type="KEGG" id="manq:L1994_06275"/>
<dbReference type="EMBL" id="CP091092">
    <property type="protein sequence ID" value="WFN35771.1"/>
    <property type="molecule type" value="Genomic_DNA"/>
</dbReference>
<accession>A0AAF0JLU2</accession>